<reference evidence="4" key="1">
    <citation type="journal article" date="2019" name="Int. J. Syst. Evol. Microbiol.">
        <title>The Global Catalogue of Microorganisms (GCM) 10K type strain sequencing project: providing services to taxonomists for standard genome sequencing and annotation.</title>
        <authorList>
            <consortium name="The Broad Institute Genomics Platform"/>
            <consortium name="The Broad Institute Genome Sequencing Center for Infectious Disease"/>
            <person name="Wu L."/>
            <person name="Ma J."/>
        </authorList>
    </citation>
    <scope>NUCLEOTIDE SEQUENCE [LARGE SCALE GENOMIC DNA]</scope>
    <source>
        <strain evidence="4">JCM 17925</strain>
    </source>
</reference>
<organism evidence="3 4">
    <name type="scientific">Nibrella viscosa</name>
    <dbReference type="NCBI Taxonomy" id="1084524"/>
    <lineage>
        <taxon>Bacteria</taxon>
        <taxon>Pseudomonadati</taxon>
        <taxon>Bacteroidota</taxon>
        <taxon>Cytophagia</taxon>
        <taxon>Cytophagales</taxon>
        <taxon>Spirosomataceae</taxon>
        <taxon>Nibrella</taxon>
    </lineage>
</organism>
<keyword evidence="4" id="KW-1185">Reference proteome</keyword>
<comment type="caution">
    <text evidence="3">The sequence shown here is derived from an EMBL/GenBank/DDBJ whole genome shotgun (WGS) entry which is preliminary data.</text>
</comment>
<feature type="transmembrane region" description="Helical" evidence="1">
    <location>
        <begin position="156"/>
        <end position="177"/>
    </location>
</feature>
<feature type="transmembrane region" description="Helical" evidence="1">
    <location>
        <begin position="71"/>
        <end position="91"/>
    </location>
</feature>
<keyword evidence="1" id="KW-0812">Transmembrane</keyword>
<dbReference type="RefSeq" id="WP_345267909.1">
    <property type="nucleotide sequence ID" value="NZ_BAABHB010000004.1"/>
</dbReference>
<dbReference type="Proteomes" id="UP001500936">
    <property type="component" value="Unassembled WGS sequence"/>
</dbReference>
<dbReference type="PANTHER" id="PTHR42208:SF1">
    <property type="entry name" value="HEAVY METAL TRANSPORTER"/>
    <property type="match status" value="1"/>
</dbReference>
<protein>
    <submittedName>
        <fullName evidence="3">Sulfite exporter TauE/SafE family protein</fullName>
    </submittedName>
</protein>
<accession>A0ABP8KHD8</accession>
<dbReference type="EMBL" id="BAABHB010000004">
    <property type="protein sequence ID" value="GAA4406867.1"/>
    <property type="molecule type" value="Genomic_DNA"/>
</dbReference>
<feature type="transmembrane region" description="Helical" evidence="1">
    <location>
        <begin position="189"/>
        <end position="209"/>
    </location>
</feature>
<name>A0ABP8KHD8_9BACT</name>
<feature type="domain" description="Urease accessory protein UreH-like transmembrane" evidence="2">
    <location>
        <begin position="7"/>
        <end position="202"/>
    </location>
</feature>
<gene>
    <name evidence="3" type="ORF">GCM10023187_26840</name>
</gene>
<feature type="transmembrane region" description="Helical" evidence="1">
    <location>
        <begin position="122"/>
        <end position="144"/>
    </location>
</feature>
<proteinExistence type="predicted"/>
<dbReference type="InterPro" id="IPR039447">
    <property type="entry name" value="UreH-like_TM_dom"/>
</dbReference>
<feature type="transmembrane region" description="Helical" evidence="1">
    <location>
        <begin position="44"/>
        <end position="65"/>
    </location>
</feature>
<sequence length="238" mass="24969">MTIWWTTAVIAGLAGSLHCVGMCGPLAMVLPVGRLPRYQRAGGVLLYHAGRLSAYAGLGLVTGLLGQGLLLAGIQGPVSIVSGVLLLVYTLTNRTHLYRLRSSRAGRWVTGPITSLLQHPGLLSFTGLGFLNGLLPCGFVYVALAGALNNPTPLEGALYMVLFGLGTLPALLGIRFVPGLLPASLRQRLSPVLPVATALLAVFLIVRGLSPYAHTHPTQTPAANSTSIPNCHGPWEIE</sequence>
<dbReference type="Pfam" id="PF13386">
    <property type="entry name" value="DsbD_2"/>
    <property type="match status" value="1"/>
</dbReference>
<evidence type="ECO:0000313" key="3">
    <source>
        <dbReference type="EMBL" id="GAA4406867.1"/>
    </source>
</evidence>
<keyword evidence="1" id="KW-1133">Transmembrane helix</keyword>
<keyword evidence="1" id="KW-0472">Membrane</keyword>
<evidence type="ECO:0000313" key="4">
    <source>
        <dbReference type="Proteomes" id="UP001500936"/>
    </source>
</evidence>
<evidence type="ECO:0000256" key="1">
    <source>
        <dbReference type="SAM" id="Phobius"/>
    </source>
</evidence>
<dbReference type="PANTHER" id="PTHR42208">
    <property type="entry name" value="HEAVY METAL TRANSPORTER-RELATED"/>
    <property type="match status" value="1"/>
</dbReference>
<evidence type="ECO:0000259" key="2">
    <source>
        <dbReference type="Pfam" id="PF13386"/>
    </source>
</evidence>
<feature type="transmembrane region" description="Helical" evidence="1">
    <location>
        <begin position="6"/>
        <end position="32"/>
    </location>
</feature>